<evidence type="ECO:0000256" key="5">
    <source>
        <dbReference type="ARBA" id="ARBA00022692"/>
    </source>
</evidence>
<keyword evidence="4" id="KW-1003">Cell membrane</keyword>
<dbReference type="InterPro" id="IPR043429">
    <property type="entry name" value="ArtM/GltK/GlnP/TcyL/YhdX-like"/>
</dbReference>
<protein>
    <submittedName>
        <fullName evidence="11">ABC transporter permease subunit</fullName>
    </submittedName>
</protein>
<evidence type="ECO:0000313" key="11">
    <source>
        <dbReference type="EMBL" id="MBD2597343.1"/>
    </source>
</evidence>
<evidence type="ECO:0000256" key="7">
    <source>
        <dbReference type="ARBA" id="ARBA00022989"/>
    </source>
</evidence>
<feature type="transmembrane region" description="Helical" evidence="9">
    <location>
        <begin position="338"/>
        <end position="361"/>
    </location>
</feature>
<dbReference type="Pfam" id="PF00528">
    <property type="entry name" value="BPD_transp_1"/>
    <property type="match status" value="1"/>
</dbReference>
<keyword evidence="6" id="KW-0029">Amino-acid transport</keyword>
<dbReference type="InterPro" id="IPR001320">
    <property type="entry name" value="Iontro_rcpt_C"/>
</dbReference>
<feature type="transmembrane region" description="Helical" evidence="9">
    <location>
        <begin position="373"/>
        <end position="394"/>
    </location>
</feature>
<evidence type="ECO:0000259" key="10">
    <source>
        <dbReference type="PROSITE" id="PS50928"/>
    </source>
</evidence>
<feature type="transmembrane region" description="Helical" evidence="9">
    <location>
        <begin position="406"/>
        <end position="426"/>
    </location>
</feature>
<dbReference type="PANTHER" id="PTHR30614:SF20">
    <property type="entry name" value="GLUTAMINE TRANSPORT SYSTEM PERMEASE PROTEIN GLNP"/>
    <property type="match status" value="1"/>
</dbReference>
<dbReference type="PANTHER" id="PTHR30614">
    <property type="entry name" value="MEMBRANE COMPONENT OF AMINO ACID ABC TRANSPORTER"/>
    <property type="match status" value="1"/>
</dbReference>
<dbReference type="Proteomes" id="UP000603457">
    <property type="component" value="Unassembled WGS sequence"/>
</dbReference>
<dbReference type="CDD" id="cd06261">
    <property type="entry name" value="TM_PBP2"/>
    <property type="match status" value="1"/>
</dbReference>
<evidence type="ECO:0000256" key="1">
    <source>
        <dbReference type="ARBA" id="ARBA00004651"/>
    </source>
</evidence>
<dbReference type="InterPro" id="IPR001638">
    <property type="entry name" value="Solute-binding_3/MltF_N"/>
</dbReference>
<evidence type="ECO:0000256" key="2">
    <source>
        <dbReference type="ARBA" id="ARBA00010072"/>
    </source>
</evidence>
<gene>
    <name evidence="11" type="ORF">H6G74_23920</name>
</gene>
<comment type="similarity">
    <text evidence="2">Belongs to the binding-protein-dependent transport system permease family. HisMQ subfamily.</text>
</comment>
<evidence type="ECO:0000256" key="4">
    <source>
        <dbReference type="ARBA" id="ARBA00022475"/>
    </source>
</evidence>
<dbReference type="InterPro" id="IPR000515">
    <property type="entry name" value="MetI-like"/>
</dbReference>
<dbReference type="Gene3D" id="3.40.190.10">
    <property type="entry name" value="Periplasmic binding protein-like II"/>
    <property type="match status" value="2"/>
</dbReference>
<evidence type="ECO:0000256" key="9">
    <source>
        <dbReference type="RuleBase" id="RU363032"/>
    </source>
</evidence>
<reference evidence="11 12" key="1">
    <citation type="journal article" date="2020" name="ISME J.">
        <title>Comparative genomics reveals insights into cyanobacterial evolution and habitat adaptation.</title>
        <authorList>
            <person name="Chen M.Y."/>
            <person name="Teng W.K."/>
            <person name="Zhao L."/>
            <person name="Hu C.X."/>
            <person name="Zhou Y.K."/>
            <person name="Han B.P."/>
            <person name="Song L.R."/>
            <person name="Shu W.S."/>
        </authorList>
    </citation>
    <scope>NUCLEOTIDE SEQUENCE [LARGE SCALE GENOMIC DNA]</scope>
    <source>
        <strain evidence="11 12">FACHB-130</strain>
    </source>
</reference>
<dbReference type="SMART" id="SM00079">
    <property type="entry name" value="PBPe"/>
    <property type="match status" value="1"/>
</dbReference>
<comment type="subcellular location">
    <subcellularLocation>
        <location evidence="1 9">Cell membrane</location>
        <topology evidence="1 9">Multi-pass membrane protein</topology>
    </subcellularLocation>
</comment>
<dbReference type="NCBIfam" id="TIGR01726">
    <property type="entry name" value="HEQRo_perm_3TM"/>
    <property type="match status" value="1"/>
</dbReference>
<dbReference type="InterPro" id="IPR035906">
    <property type="entry name" value="MetI-like_sf"/>
</dbReference>
<comment type="caution">
    <text evidence="11">The sequence shown here is derived from an EMBL/GenBank/DDBJ whole genome shotgun (WGS) entry which is preliminary data.</text>
</comment>
<dbReference type="SUPFAM" id="SSF53850">
    <property type="entry name" value="Periplasmic binding protein-like II"/>
    <property type="match status" value="1"/>
</dbReference>
<keyword evidence="5 9" id="KW-0812">Transmembrane</keyword>
<dbReference type="PROSITE" id="PS50928">
    <property type="entry name" value="ABC_TM1"/>
    <property type="match status" value="1"/>
</dbReference>
<accession>A0ABR8G2A1</accession>
<evidence type="ECO:0000256" key="3">
    <source>
        <dbReference type="ARBA" id="ARBA00022448"/>
    </source>
</evidence>
<dbReference type="CDD" id="cd13624">
    <property type="entry name" value="PBP2_Arg_Lys_His"/>
    <property type="match status" value="1"/>
</dbReference>
<evidence type="ECO:0000256" key="8">
    <source>
        <dbReference type="ARBA" id="ARBA00023136"/>
    </source>
</evidence>
<name>A0ABR8G2A1_9NOSO</name>
<dbReference type="InterPro" id="IPR010065">
    <property type="entry name" value="AA_ABC_transptr_permease_3TM"/>
</dbReference>
<evidence type="ECO:0000313" key="12">
    <source>
        <dbReference type="Proteomes" id="UP000603457"/>
    </source>
</evidence>
<dbReference type="SUPFAM" id="SSF161098">
    <property type="entry name" value="MetI-like"/>
    <property type="match status" value="1"/>
</dbReference>
<feature type="transmembrane region" description="Helical" evidence="9">
    <location>
        <begin position="510"/>
        <end position="529"/>
    </location>
</feature>
<organism evidence="11 12">
    <name type="scientific">Nostoc spongiaeforme FACHB-130</name>
    <dbReference type="NCBI Taxonomy" id="1357510"/>
    <lineage>
        <taxon>Bacteria</taxon>
        <taxon>Bacillati</taxon>
        <taxon>Cyanobacteriota</taxon>
        <taxon>Cyanophyceae</taxon>
        <taxon>Nostocales</taxon>
        <taxon>Nostocaceae</taxon>
        <taxon>Nostoc</taxon>
    </lineage>
</organism>
<keyword evidence="3 9" id="KW-0813">Transport</keyword>
<feature type="domain" description="ABC transmembrane type-1" evidence="10">
    <location>
        <begin position="335"/>
        <end position="529"/>
    </location>
</feature>
<keyword evidence="12" id="KW-1185">Reference proteome</keyword>
<keyword evidence="7 9" id="KW-1133">Transmembrane helix</keyword>
<sequence>MLYLKPTDPPKSPLKRGTLIHFPPFLRGARGDQAKYLILLRHIIRLNFIRWWHWLFVVSVSCVLLTGCSVNSDTGKTLRIATEPAFPPFEFKGQNGELQGFSYDLMNAIASAANFKVNFQSIPFDGIIPAVQAKTIDAAISSITITEERTKTVDFSRPYFKAGLAIAVRDNNQDITNLDSLKNKKLAVQIGTTGAEKAKSIPGVQIRSFDSAPLALQELVNGNVDAVINDAPVTLYAINTGNLQGIKVIQQLLTEEYYGIVTAKNSPNLTLINDGLDKILKNGEYSQIYKKWFKAEPPALPDTSPFANQNNGSQANLFTSLNVIGQALPLLLQGAFVTLQITIISVILGLVSGSLIGIIRLSQIKPVRWLARAYIDFFRGTPLLVQIFMIYFGIPALVQQLGLTFSFNPFVAGVIALTLNSAAYIAEIVRAGIQSIEPGQTEAAQSLGLSAAETMRYVIFPQAFRRMIPPLGNEFISLLKDTSLVAVIGFEELFRKGQLIVATNYRAFEIYAAIALVYLCLTLLSSQVFSKLEVWMNPVRQQRKI</sequence>
<evidence type="ECO:0000256" key="6">
    <source>
        <dbReference type="ARBA" id="ARBA00022970"/>
    </source>
</evidence>
<dbReference type="EMBL" id="JACJTB010000041">
    <property type="protein sequence ID" value="MBD2597343.1"/>
    <property type="molecule type" value="Genomic_DNA"/>
</dbReference>
<proteinExistence type="inferred from homology"/>
<dbReference type="Gene3D" id="1.10.3720.10">
    <property type="entry name" value="MetI-like"/>
    <property type="match status" value="1"/>
</dbReference>
<dbReference type="Pfam" id="PF00497">
    <property type="entry name" value="SBP_bac_3"/>
    <property type="match status" value="1"/>
</dbReference>
<dbReference type="SMART" id="SM00062">
    <property type="entry name" value="PBPb"/>
    <property type="match status" value="1"/>
</dbReference>
<keyword evidence="8 9" id="KW-0472">Membrane</keyword>